<gene>
    <name evidence="1" type="ORF">BD293_3392</name>
</gene>
<keyword evidence="2" id="KW-1185">Reference proteome</keyword>
<evidence type="ECO:0008006" key="3">
    <source>
        <dbReference type="Google" id="ProtNLM"/>
    </source>
</evidence>
<dbReference type="Proteomes" id="UP000320582">
    <property type="component" value="Unassembled WGS sequence"/>
</dbReference>
<dbReference type="RefSeq" id="WP_142083641.1">
    <property type="nucleotide sequence ID" value="NZ_VFPT01000001.1"/>
</dbReference>
<dbReference type="AlphaFoldDB" id="A0A543KHZ8"/>
<name>A0A543KHZ8_9RHOB</name>
<organism evidence="1 2">
    <name type="scientific">Roseinatronobacter monicus</name>
    <dbReference type="NCBI Taxonomy" id="393481"/>
    <lineage>
        <taxon>Bacteria</taxon>
        <taxon>Pseudomonadati</taxon>
        <taxon>Pseudomonadota</taxon>
        <taxon>Alphaproteobacteria</taxon>
        <taxon>Rhodobacterales</taxon>
        <taxon>Paracoccaceae</taxon>
        <taxon>Roseinatronobacter</taxon>
    </lineage>
</organism>
<evidence type="ECO:0000313" key="1">
    <source>
        <dbReference type="EMBL" id="TQM94706.1"/>
    </source>
</evidence>
<reference evidence="1 2" key="1">
    <citation type="submission" date="2019-06" db="EMBL/GenBank/DDBJ databases">
        <title>Genomic Encyclopedia of Archaeal and Bacterial Type Strains, Phase II (KMG-II): from individual species to whole genera.</title>
        <authorList>
            <person name="Goeker M."/>
        </authorList>
    </citation>
    <scope>NUCLEOTIDE SEQUENCE [LARGE SCALE GENOMIC DNA]</scope>
    <source>
        <strain evidence="1 2">DSM 18423</strain>
    </source>
</reference>
<evidence type="ECO:0000313" key="2">
    <source>
        <dbReference type="Proteomes" id="UP000320582"/>
    </source>
</evidence>
<dbReference type="OrthoDB" id="9995705at2"/>
<accession>A0A543KHZ8</accession>
<protein>
    <recommendedName>
        <fullName evidence="3">PAS domain-containing protein</fullName>
    </recommendedName>
</protein>
<dbReference type="Gene3D" id="3.30.450.20">
    <property type="entry name" value="PAS domain"/>
    <property type="match status" value="1"/>
</dbReference>
<comment type="caution">
    <text evidence="1">The sequence shown here is derived from an EMBL/GenBank/DDBJ whole genome shotgun (WGS) entry which is preliminary data.</text>
</comment>
<proteinExistence type="predicted"/>
<dbReference type="EMBL" id="VFPT01000001">
    <property type="protein sequence ID" value="TQM94706.1"/>
    <property type="molecule type" value="Genomic_DNA"/>
</dbReference>
<sequence length="242" mass="26623">MTTLKRARTSFSLNFAAFPPAVLEEIVVAASDLCLLVTDANVVEDIIRGGAVDDLIGEDWIDKPLQSIVSKDSWRKLDMLWSAQKQDAPVWRHLNFIIPNDPKGEGVPLLVRRIAVDNGRSIVVCRDLRPSVKMQKTFNTALHEMVQSLEDSQSAQQFHPSDSGGAKAKTSVFQGRATAAVEKAIDEVGHLPLAEIVTQTAQVLEDICIQLAYEKCDYDLSKTADLLGISSDELASRIHFVP</sequence>